<dbReference type="InterPro" id="IPR027393">
    <property type="entry name" value="Virus_scaffolding_prot_C"/>
</dbReference>
<organism evidence="3 4">
    <name type="scientific">Halolactibacillus halophilus</name>
    <dbReference type="NCBI Taxonomy" id="306540"/>
    <lineage>
        <taxon>Bacteria</taxon>
        <taxon>Bacillati</taxon>
        <taxon>Bacillota</taxon>
        <taxon>Bacilli</taxon>
        <taxon>Bacillales</taxon>
        <taxon>Bacillaceae</taxon>
        <taxon>Halolactibacillus</taxon>
    </lineage>
</organism>
<evidence type="ECO:0000313" key="3">
    <source>
        <dbReference type="EMBL" id="SFP12711.1"/>
    </source>
</evidence>
<gene>
    <name evidence="2" type="ORF">HHA03_07910</name>
    <name evidence="3" type="ORF">SAMN05421839_10687</name>
</gene>
<evidence type="ECO:0000313" key="5">
    <source>
        <dbReference type="Proteomes" id="UP000321547"/>
    </source>
</evidence>
<accession>A0A1I5MUL5</accession>
<protein>
    <submittedName>
        <fullName evidence="3">IDEAL domain-containing protein</fullName>
    </submittedName>
</protein>
<dbReference type="Pfam" id="PF08858">
    <property type="entry name" value="IDEAL"/>
    <property type="match status" value="1"/>
</dbReference>
<keyword evidence="5" id="KW-1185">Reference proteome</keyword>
<dbReference type="Gene3D" id="4.10.810.10">
    <property type="entry name" value="Virus Scaffolding Protein, Chain A"/>
    <property type="match status" value="1"/>
</dbReference>
<sequence>MKKQKVCFTLHRYNQGYAKYIIAKRDYSFEDALMATLLLDELAFHRNKQSIDQAIDEAIDFGDAATFNELARTYRHYYLD</sequence>
<evidence type="ECO:0000313" key="2">
    <source>
        <dbReference type="EMBL" id="GEM01259.1"/>
    </source>
</evidence>
<dbReference type="InterPro" id="IPR014957">
    <property type="entry name" value="IDEAL_dom"/>
</dbReference>
<dbReference type="AlphaFoldDB" id="A0A1I5MUL5"/>
<dbReference type="Proteomes" id="UP000242243">
    <property type="component" value="Unassembled WGS sequence"/>
</dbReference>
<proteinExistence type="predicted"/>
<dbReference type="EMBL" id="BJWI01000007">
    <property type="protein sequence ID" value="GEM01259.1"/>
    <property type="molecule type" value="Genomic_DNA"/>
</dbReference>
<dbReference type="STRING" id="306540.SAMN05421839_10687"/>
<reference evidence="2 5" key="2">
    <citation type="submission" date="2019-07" db="EMBL/GenBank/DDBJ databases">
        <title>Whole genome shotgun sequence of Halolactibacillus halophilus NBRC 100868.</title>
        <authorList>
            <person name="Hosoyama A."/>
            <person name="Uohara A."/>
            <person name="Ohji S."/>
            <person name="Ichikawa N."/>
        </authorList>
    </citation>
    <scope>NUCLEOTIDE SEQUENCE [LARGE SCALE GENOMIC DNA]</scope>
    <source>
        <strain evidence="2 5">NBRC 100868</strain>
    </source>
</reference>
<reference evidence="3 4" key="1">
    <citation type="submission" date="2016-10" db="EMBL/GenBank/DDBJ databases">
        <authorList>
            <person name="de Groot N.N."/>
        </authorList>
    </citation>
    <scope>NUCLEOTIDE SEQUENCE [LARGE SCALE GENOMIC DNA]</scope>
    <source>
        <strain evidence="3 4">DSM 17073</strain>
    </source>
</reference>
<dbReference type="RefSeq" id="WP_089830571.1">
    <property type="nucleotide sequence ID" value="NZ_BJWI01000007.1"/>
</dbReference>
<dbReference type="EMBL" id="FOXC01000006">
    <property type="protein sequence ID" value="SFP12711.1"/>
    <property type="molecule type" value="Genomic_DNA"/>
</dbReference>
<dbReference type="OrthoDB" id="2691639at2"/>
<evidence type="ECO:0000259" key="1">
    <source>
        <dbReference type="SMART" id="SM00914"/>
    </source>
</evidence>
<dbReference type="Proteomes" id="UP000321547">
    <property type="component" value="Unassembled WGS sequence"/>
</dbReference>
<evidence type="ECO:0000313" key="4">
    <source>
        <dbReference type="Proteomes" id="UP000242243"/>
    </source>
</evidence>
<name>A0A1I5MUL5_9BACI</name>
<feature type="domain" description="IDEAL" evidence="1">
    <location>
        <begin position="38"/>
        <end position="74"/>
    </location>
</feature>
<dbReference type="SMART" id="SM00914">
    <property type="entry name" value="IDEAL"/>
    <property type="match status" value="1"/>
</dbReference>